<dbReference type="GO" id="GO:0000922">
    <property type="term" value="C:spindle pole"/>
    <property type="evidence" value="ECO:0007669"/>
    <property type="project" value="UniProtKB-SubCell"/>
</dbReference>
<dbReference type="PROSITE" id="PS50172">
    <property type="entry name" value="BRCT"/>
    <property type="match status" value="8"/>
</dbReference>
<feature type="region of interest" description="Disordered" evidence="15">
    <location>
        <begin position="498"/>
        <end position="523"/>
    </location>
</feature>
<keyword evidence="13" id="KW-0539">Nucleus</keyword>
<evidence type="ECO:0000256" key="8">
    <source>
        <dbReference type="ARBA" id="ARBA00022737"/>
    </source>
</evidence>
<evidence type="ECO:0000256" key="6">
    <source>
        <dbReference type="ARBA" id="ARBA00022490"/>
    </source>
</evidence>
<feature type="domain" description="BRCT" evidence="16">
    <location>
        <begin position="647"/>
        <end position="744"/>
    </location>
</feature>
<dbReference type="GO" id="GO:0033314">
    <property type="term" value="P:mitotic DNA replication checkpoint signaling"/>
    <property type="evidence" value="ECO:0007669"/>
    <property type="project" value="TreeGrafter"/>
</dbReference>
<evidence type="ECO:0000256" key="10">
    <source>
        <dbReference type="ARBA" id="ARBA00023125"/>
    </source>
</evidence>
<sequence>MSESKEATRYDVCFIQSVEDSSEPTENLKRAFEAMDFNQLEPMWVTPEECLRVTQKESKLYVMDPFEGEVFEHLKSLSCRILGPLCILYCLQNNSSLPKRPNPVYSVSMRKITVSCSNINNEKREAMRIKIELMGGFFSKDLTKSVSHLIVGEVGSKKYRVAANFGLSIMMPEWVEEVWETGQHQLIHASDKVYDKYKCPVFRGLVITVSQLTVSERSSIQSLVEENGGSYLAPLKANQTTHLVLTEPTGDKYRYAKNWKIFCVNINWIYDSVKSGYCQDENLYKIDDSSSQYCQLKRSTPNRDMTSNELPLVDCSAITNVSIITHLDETVRSDTSIVVNRKNSWTSALESFDLSSLPKYGQFLDGCKIFLTGFNSIQLDKLRKIINAGGGMRFNTYSESISHVVCGHLTEEFLQSLKASSLKPYIVNLKWLLECCKNEKLMDEKSFLCMDSTLLSPEKDIPEIKPISMSQASKSFPRKDDATCDILTDILKQYVGKEDSDDTDANKSRVSKKSVEKDGQQSKAEFRSTAYKALMNDKDVNIVDLADEDESTSSSVQLFAGLKFIVVGFGEKDSGILAKMIEDHSGSVYINDPAFEADIAVVPIIWQDLSCHAANVITNCWLQKCIEDSRIYDFDENELFKPVVIPPGKRPFESFVISVSQYSGTERDCLMHLAEVLGATCQEYFVRKANRSRGILSNTHLIVATPEGSKYEASKKWKIPAVKKQWVLNAAKSGSIPPVEKYLVDNPPLLQINEDIHETSITGKENINCNDIHQGCIELPVLQAGQSPSKSCRGRIEKPITVCSSHVEEQDMPDLIETRQNLSKCLEKSISDCTENRMGNQNMPIKDEFHSIDSKSRQNIAENSNNDCNMNLKENLSTSKLDKNIGLEFAKPFDMINTSTPQRNVMELNCENKKGVSPMLSKTETTFNESLNLDQSYKHKFQVSDLLKDLDTSASQEHSFTASAKRKSLPVEELFGRNLASAIRGVNNKILFPSDGKLDFDKNSFIESEPKSSDTSNVMKGVILCVAKKLSSIQNELTEIVVSLGGSYLWSYDNSCTHFVFTGKVNDLARDFREARSNGKKIVCPEWVYACRDKNALVDEELYPHTLKISMSLTDEIAIVKSSSAKDDKLSTQIKDVNPPVSAADFNQQLNDLLVAAKSAKKRHSKRQFNSVSSSPNQEAGTLLKLQQKHISDSFIKPIHQEEIGTEEQDTGSQSQSYPVVWDDPTGRLERERIAALAAASESKRNCENVVNSSTNFNNVGCSKRISTSSDIKKSPLDEVFTKSRETSCYPDIRKFMFTNIPEPKKIRFVEIIQELGGEVSDEKAFDITATHLILEKPIKNEKLLSSVASGKWILHPQYLTICEDKKEFVPEEDFEWGGPFTEEFLQNLPNSARKIAFCPHRWRAKLNKQTNLKGAFHNWVVLIIADDKTKQSTYTKILEAGGAQVISSNQESDRLTHVIVDMKKRSLSQVDLSSYVSNKIRCVKPEYLAFYLIEDPEPDIENFLIPEVKDLSSSEQSSKRRNLSIATRGSKRTRMS</sequence>
<proteinExistence type="inferred from homology"/>
<keyword evidence="10" id="KW-0238">DNA-binding</keyword>
<keyword evidence="11" id="KW-0234">DNA repair</keyword>
<dbReference type="InterPro" id="IPR059215">
    <property type="entry name" value="BRCT2_TopBP1-like"/>
</dbReference>
<dbReference type="EMBL" id="JABXBU010000015">
    <property type="protein sequence ID" value="KAF8786090.1"/>
    <property type="molecule type" value="Genomic_DNA"/>
</dbReference>
<dbReference type="CDD" id="cd18434">
    <property type="entry name" value="BRCT_TopBP1_rpt5"/>
    <property type="match status" value="1"/>
</dbReference>
<evidence type="ECO:0000256" key="7">
    <source>
        <dbReference type="ARBA" id="ARBA00022553"/>
    </source>
</evidence>
<keyword evidence="8" id="KW-0677">Repeat</keyword>
<dbReference type="OrthoDB" id="251770at2759"/>
<dbReference type="CDD" id="cd17738">
    <property type="entry name" value="BRCT_TopBP1_rpt7"/>
    <property type="match status" value="1"/>
</dbReference>
<dbReference type="Pfam" id="PF12738">
    <property type="entry name" value="PTCB-BRCT"/>
    <property type="match status" value="3"/>
</dbReference>
<accession>A0A8T0F9M7</accession>
<dbReference type="GO" id="GO:0005634">
    <property type="term" value="C:nucleus"/>
    <property type="evidence" value="ECO:0007669"/>
    <property type="project" value="UniProtKB-SubCell"/>
</dbReference>
<evidence type="ECO:0000259" key="16">
    <source>
        <dbReference type="PROSITE" id="PS50172"/>
    </source>
</evidence>
<dbReference type="SUPFAM" id="SSF52113">
    <property type="entry name" value="BRCT domain"/>
    <property type="match status" value="7"/>
</dbReference>
<dbReference type="InterPro" id="IPR036420">
    <property type="entry name" value="BRCT_dom_sf"/>
</dbReference>
<evidence type="ECO:0000256" key="15">
    <source>
        <dbReference type="SAM" id="MobiDB-lite"/>
    </source>
</evidence>
<dbReference type="FunFam" id="3.40.50.10190:FF:000020">
    <property type="entry name" value="DNA topoisomerase II binding protein 1"/>
    <property type="match status" value="1"/>
</dbReference>
<dbReference type="OMA" id="NVHCLKT"/>
<feature type="domain" description="BRCT" evidence="16">
    <location>
        <begin position="359"/>
        <end position="449"/>
    </location>
</feature>
<keyword evidence="18" id="KW-1185">Reference proteome</keyword>
<dbReference type="CDD" id="cd17728">
    <property type="entry name" value="BRCT_TopBP1_rpt8"/>
    <property type="match status" value="1"/>
</dbReference>
<dbReference type="FunFam" id="3.40.50.10190:FF:000010">
    <property type="entry name" value="DNA topoisomerase II binding protein 1"/>
    <property type="match status" value="1"/>
</dbReference>
<feature type="domain" description="BRCT" evidence="16">
    <location>
        <begin position="1412"/>
        <end position="1506"/>
    </location>
</feature>
<evidence type="ECO:0000256" key="13">
    <source>
        <dbReference type="ARBA" id="ARBA00023242"/>
    </source>
</evidence>
<dbReference type="InterPro" id="IPR049542">
    <property type="entry name" value="TopBP1-like_BRCT0"/>
</dbReference>
<dbReference type="SMART" id="SM00292">
    <property type="entry name" value="BRCT"/>
    <property type="match status" value="8"/>
</dbReference>
<feature type="region of interest" description="Disordered" evidence="15">
    <location>
        <begin position="1515"/>
        <end position="1537"/>
    </location>
</feature>
<keyword evidence="7" id="KW-0597">Phosphoprotein</keyword>
<dbReference type="Pfam" id="PF23294">
    <property type="entry name" value="BRCT_TopB1_SLF1"/>
    <property type="match status" value="1"/>
</dbReference>
<keyword evidence="5" id="KW-0158">Chromosome</keyword>
<evidence type="ECO:0000256" key="5">
    <source>
        <dbReference type="ARBA" id="ARBA00022454"/>
    </source>
</evidence>
<dbReference type="GO" id="GO:0005694">
    <property type="term" value="C:chromosome"/>
    <property type="evidence" value="ECO:0007669"/>
    <property type="project" value="UniProtKB-SubCell"/>
</dbReference>
<evidence type="ECO:0000256" key="11">
    <source>
        <dbReference type="ARBA" id="ARBA00023204"/>
    </source>
</evidence>
<dbReference type="GO" id="GO:0003677">
    <property type="term" value="F:DNA binding"/>
    <property type="evidence" value="ECO:0007669"/>
    <property type="project" value="UniProtKB-KW"/>
</dbReference>
<feature type="domain" description="BRCT" evidence="16">
    <location>
        <begin position="554"/>
        <end position="639"/>
    </location>
</feature>
<comment type="caution">
    <text evidence="17">The sequence shown here is derived from an EMBL/GenBank/DDBJ whole genome shotgun (WGS) entry which is preliminary data.</text>
</comment>
<evidence type="ECO:0000256" key="4">
    <source>
        <dbReference type="ARBA" id="ARBA00004647"/>
    </source>
</evidence>
<dbReference type="InterPro" id="IPR057595">
    <property type="entry name" value="TopB1_SLF1_BRCT"/>
</dbReference>
<evidence type="ECO:0000256" key="3">
    <source>
        <dbReference type="ARBA" id="ARBA00004300"/>
    </source>
</evidence>
<evidence type="ECO:0000256" key="12">
    <source>
        <dbReference type="ARBA" id="ARBA00023212"/>
    </source>
</evidence>
<dbReference type="Proteomes" id="UP000807504">
    <property type="component" value="Unassembled WGS sequence"/>
</dbReference>
<dbReference type="Gene3D" id="3.40.50.10190">
    <property type="entry name" value="BRCT domain"/>
    <property type="match status" value="9"/>
</dbReference>
<dbReference type="CDD" id="cd17727">
    <property type="entry name" value="BRCT_TopBP1_rpt6"/>
    <property type="match status" value="1"/>
</dbReference>
<keyword evidence="6" id="KW-0963">Cytoplasm</keyword>
<dbReference type="PANTHER" id="PTHR13561:SF20">
    <property type="entry name" value="DNA TOPOISOMERASE 2-BINDING PROTEIN 1"/>
    <property type="match status" value="1"/>
</dbReference>
<feature type="domain" description="BRCT" evidence="16">
    <location>
        <begin position="1014"/>
        <end position="1105"/>
    </location>
</feature>
<dbReference type="CDD" id="cd17718">
    <property type="entry name" value="BRCT_TopBP1_rpt3"/>
    <property type="match status" value="1"/>
</dbReference>
<dbReference type="GO" id="GO:0006270">
    <property type="term" value="P:DNA replication initiation"/>
    <property type="evidence" value="ECO:0007669"/>
    <property type="project" value="TreeGrafter"/>
</dbReference>
<comment type="similarity">
    <text evidence="14">Belongs to the TOPBP1 family.</text>
</comment>
<evidence type="ECO:0000256" key="1">
    <source>
        <dbReference type="ARBA" id="ARBA00004123"/>
    </source>
</evidence>
<dbReference type="FunFam" id="3.40.50.10190:FF:000018">
    <property type="entry name" value="DNA topoisomerase 2-binding protein 1"/>
    <property type="match status" value="1"/>
</dbReference>
<protein>
    <submittedName>
        <fullName evidence="17">DNA topoisomerase 2-binding protein 1-A like protein</fullName>
    </submittedName>
</protein>
<name>A0A8T0F9M7_ARGBR</name>
<organism evidence="17 18">
    <name type="scientific">Argiope bruennichi</name>
    <name type="common">Wasp spider</name>
    <name type="synonym">Aranea bruennichi</name>
    <dbReference type="NCBI Taxonomy" id="94029"/>
    <lineage>
        <taxon>Eukaryota</taxon>
        <taxon>Metazoa</taxon>
        <taxon>Ecdysozoa</taxon>
        <taxon>Arthropoda</taxon>
        <taxon>Chelicerata</taxon>
        <taxon>Arachnida</taxon>
        <taxon>Araneae</taxon>
        <taxon>Araneomorphae</taxon>
        <taxon>Entelegynae</taxon>
        <taxon>Araneoidea</taxon>
        <taxon>Araneidae</taxon>
        <taxon>Argiope</taxon>
    </lineage>
</organism>
<comment type="subcellular location">
    <subcellularLocation>
        <location evidence="2">Chromosome</location>
    </subcellularLocation>
    <subcellularLocation>
        <location evidence="3">Cytoplasm</location>
        <location evidence="3">Cytoskeleton</location>
        <location evidence="3">Microtubule organizing center</location>
        <location evidence="3">Centrosome</location>
    </subcellularLocation>
    <subcellularLocation>
        <location evidence="4">Cytoplasm</location>
        <location evidence="4">Cytoskeleton</location>
        <location evidence="4">Spindle pole</location>
    </subcellularLocation>
    <subcellularLocation>
        <location evidence="1">Nucleus</location>
    </subcellularLocation>
</comment>
<dbReference type="GO" id="GO:0005813">
    <property type="term" value="C:centrosome"/>
    <property type="evidence" value="ECO:0007669"/>
    <property type="project" value="UniProtKB-SubCell"/>
</dbReference>
<feature type="compositionally biased region" description="Basic and acidic residues" evidence="15">
    <location>
        <begin position="513"/>
        <end position="523"/>
    </location>
</feature>
<keyword evidence="9" id="KW-0227">DNA damage</keyword>
<reference evidence="17" key="2">
    <citation type="submission" date="2020-06" db="EMBL/GenBank/DDBJ databases">
        <authorList>
            <person name="Sheffer M."/>
        </authorList>
    </citation>
    <scope>NUCLEOTIDE SEQUENCE</scope>
</reference>
<evidence type="ECO:0000256" key="14">
    <source>
        <dbReference type="ARBA" id="ARBA00061360"/>
    </source>
</evidence>
<dbReference type="Pfam" id="PF21298">
    <property type="entry name" value="TopBP1_BRCT0"/>
    <property type="match status" value="1"/>
</dbReference>
<keyword evidence="12" id="KW-0206">Cytoskeleton</keyword>
<reference evidence="17" key="1">
    <citation type="journal article" date="2020" name="bioRxiv">
        <title>Chromosome-level reference genome of the European wasp spider Argiope bruennichi: a resource for studies on range expansion and evolutionary adaptation.</title>
        <authorList>
            <person name="Sheffer M.M."/>
            <person name="Hoppe A."/>
            <person name="Krehenwinkel H."/>
            <person name="Uhl G."/>
            <person name="Kuss A.W."/>
            <person name="Jensen L."/>
            <person name="Jensen C."/>
            <person name="Gillespie R.G."/>
            <person name="Hoff K.J."/>
            <person name="Prost S."/>
        </authorList>
    </citation>
    <scope>NUCLEOTIDE SEQUENCE</scope>
</reference>
<gene>
    <name evidence="17" type="ORF">HNY73_007854</name>
</gene>
<evidence type="ECO:0000256" key="2">
    <source>
        <dbReference type="ARBA" id="ARBA00004286"/>
    </source>
</evidence>
<evidence type="ECO:0000256" key="9">
    <source>
        <dbReference type="ARBA" id="ARBA00022763"/>
    </source>
</evidence>
<dbReference type="Pfam" id="PF00533">
    <property type="entry name" value="BRCT"/>
    <property type="match status" value="3"/>
</dbReference>
<dbReference type="FunFam" id="3.40.50.10190:FF:000021">
    <property type="entry name" value="DNA topoisomerase II binding protein 1"/>
    <property type="match status" value="1"/>
</dbReference>
<evidence type="ECO:0000313" key="17">
    <source>
        <dbReference type="EMBL" id="KAF8786090.1"/>
    </source>
</evidence>
<dbReference type="InterPro" id="IPR049936">
    <property type="entry name" value="TopBP1_BRCT_8"/>
</dbReference>
<dbReference type="GO" id="GO:0006281">
    <property type="term" value="P:DNA repair"/>
    <property type="evidence" value="ECO:0007669"/>
    <property type="project" value="UniProtKB-KW"/>
</dbReference>
<evidence type="ECO:0000313" key="18">
    <source>
        <dbReference type="Proteomes" id="UP000807504"/>
    </source>
</evidence>
<dbReference type="CDD" id="cd17731">
    <property type="entry name" value="BRCT_TopBP1_rpt2_like"/>
    <property type="match status" value="1"/>
</dbReference>
<feature type="domain" description="BRCT" evidence="16">
    <location>
        <begin position="197"/>
        <end position="286"/>
    </location>
</feature>
<dbReference type="GO" id="GO:0007095">
    <property type="term" value="P:mitotic G2 DNA damage checkpoint signaling"/>
    <property type="evidence" value="ECO:0007669"/>
    <property type="project" value="TreeGrafter"/>
</dbReference>
<feature type="domain" description="BRCT" evidence="16">
    <location>
        <begin position="1285"/>
        <end position="1377"/>
    </location>
</feature>
<dbReference type="InterPro" id="IPR001357">
    <property type="entry name" value="BRCT_dom"/>
</dbReference>
<dbReference type="PANTHER" id="PTHR13561">
    <property type="entry name" value="DNA REPLICATION REGULATOR DPB11-RELATED"/>
    <property type="match status" value="1"/>
</dbReference>
<feature type="domain" description="BRCT" evidence="16">
    <location>
        <begin position="120"/>
        <end position="177"/>
    </location>
</feature>